<dbReference type="KEGG" id="smo:SELMODRAFT_446142"/>
<dbReference type="InterPro" id="IPR038943">
    <property type="entry name" value="PLDrp1-like"/>
</dbReference>
<feature type="region of interest" description="Disordered" evidence="1">
    <location>
        <begin position="300"/>
        <end position="364"/>
    </location>
</feature>
<proteinExistence type="predicted"/>
<name>D8SP08_SELML</name>
<dbReference type="Proteomes" id="UP000001514">
    <property type="component" value="Unassembled WGS sequence"/>
</dbReference>
<feature type="compositionally biased region" description="Polar residues" evidence="1">
    <location>
        <begin position="312"/>
        <end position="329"/>
    </location>
</feature>
<feature type="compositionally biased region" description="Gly residues" evidence="1">
    <location>
        <begin position="353"/>
        <end position="364"/>
    </location>
</feature>
<organism evidence="3">
    <name type="scientific">Selaginella moellendorffii</name>
    <name type="common">Spikemoss</name>
    <dbReference type="NCBI Taxonomy" id="88036"/>
    <lineage>
        <taxon>Eukaryota</taxon>
        <taxon>Viridiplantae</taxon>
        <taxon>Streptophyta</taxon>
        <taxon>Embryophyta</taxon>
        <taxon>Tracheophyta</taxon>
        <taxon>Lycopodiopsida</taxon>
        <taxon>Selaginellales</taxon>
        <taxon>Selaginellaceae</taxon>
        <taxon>Selaginella</taxon>
    </lineage>
</organism>
<protein>
    <submittedName>
        <fullName evidence="2">Uncharacterized protein</fullName>
    </submittedName>
</protein>
<evidence type="ECO:0000256" key="1">
    <source>
        <dbReference type="SAM" id="MobiDB-lite"/>
    </source>
</evidence>
<dbReference type="PANTHER" id="PTHR33971">
    <property type="entry name" value="OS06G0232000 PROTEIN"/>
    <property type="match status" value="1"/>
</dbReference>
<dbReference type="Gramene" id="EFJ13891">
    <property type="protein sequence ID" value="EFJ13891"/>
    <property type="gene ID" value="SELMODRAFT_446142"/>
</dbReference>
<sequence>MAHLIEVPGEGKSSAKADGTAHAQVVGPIDEAVGEALADWRRSKLGWEGESSLAEPKKPASTLEQPLVGVTTADHHVPDLQRRERLTDSDFIPVEEESEAGAAKANNAELNQKMRGNNNIWKCPGTKHLKYVQISGFAKYCVVSYQRVKAPRGPSMALRLLHHCKAVAPCWRWRRTRPKSFNVVQRHCGRIQISGWKLGPRKGWPVGEKGKSFGRLHWHLFSWFSDPTREMARGWGRDRGESAEDHDDYDPEPFVGGYDIGSWYGPIKEASPDWSYPPYPQSGEEEEETYVDTERVADYGSAKPSHYGHGQGTSSSYGTGKQEYSSGHGQQAGYGDGSEESAEYGSSKPSYGYGSGGIEQTGYG</sequence>
<dbReference type="InParanoid" id="D8SP08"/>
<dbReference type="GO" id="GO:0070300">
    <property type="term" value="F:phosphatidic acid binding"/>
    <property type="evidence" value="ECO:0007669"/>
    <property type="project" value="InterPro"/>
</dbReference>
<dbReference type="EMBL" id="GL377630">
    <property type="protein sequence ID" value="EFJ13891.1"/>
    <property type="molecule type" value="Genomic_DNA"/>
</dbReference>
<evidence type="ECO:0000313" key="2">
    <source>
        <dbReference type="EMBL" id="EFJ13891.1"/>
    </source>
</evidence>
<accession>D8SP08</accession>
<reference evidence="2 3" key="1">
    <citation type="journal article" date="2011" name="Science">
        <title>The Selaginella genome identifies genetic changes associated with the evolution of vascular plants.</title>
        <authorList>
            <person name="Banks J.A."/>
            <person name="Nishiyama T."/>
            <person name="Hasebe M."/>
            <person name="Bowman J.L."/>
            <person name="Gribskov M."/>
            <person name="dePamphilis C."/>
            <person name="Albert V.A."/>
            <person name="Aono N."/>
            <person name="Aoyama T."/>
            <person name="Ambrose B.A."/>
            <person name="Ashton N.W."/>
            <person name="Axtell M.J."/>
            <person name="Barker E."/>
            <person name="Barker M.S."/>
            <person name="Bennetzen J.L."/>
            <person name="Bonawitz N.D."/>
            <person name="Chapple C."/>
            <person name="Cheng C."/>
            <person name="Correa L.G."/>
            <person name="Dacre M."/>
            <person name="DeBarry J."/>
            <person name="Dreyer I."/>
            <person name="Elias M."/>
            <person name="Engstrom E.M."/>
            <person name="Estelle M."/>
            <person name="Feng L."/>
            <person name="Finet C."/>
            <person name="Floyd S.K."/>
            <person name="Frommer W.B."/>
            <person name="Fujita T."/>
            <person name="Gramzow L."/>
            <person name="Gutensohn M."/>
            <person name="Harholt J."/>
            <person name="Hattori M."/>
            <person name="Heyl A."/>
            <person name="Hirai T."/>
            <person name="Hiwatashi Y."/>
            <person name="Ishikawa M."/>
            <person name="Iwata M."/>
            <person name="Karol K.G."/>
            <person name="Koehler B."/>
            <person name="Kolukisaoglu U."/>
            <person name="Kubo M."/>
            <person name="Kurata T."/>
            <person name="Lalonde S."/>
            <person name="Li K."/>
            <person name="Li Y."/>
            <person name="Litt A."/>
            <person name="Lyons E."/>
            <person name="Manning G."/>
            <person name="Maruyama T."/>
            <person name="Michael T.P."/>
            <person name="Mikami K."/>
            <person name="Miyazaki S."/>
            <person name="Morinaga S."/>
            <person name="Murata T."/>
            <person name="Mueller-Roeber B."/>
            <person name="Nelson D.R."/>
            <person name="Obara M."/>
            <person name="Oguri Y."/>
            <person name="Olmstead R.G."/>
            <person name="Onodera N."/>
            <person name="Petersen B.L."/>
            <person name="Pils B."/>
            <person name="Prigge M."/>
            <person name="Rensing S.A."/>
            <person name="Riano-Pachon D.M."/>
            <person name="Roberts A.W."/>
            <person name="Sato Y."/>
            <person name="Scheller H.V."/>
            <person name="Schulz B."/>
            <person name="Schulz C."/>
            <person name="Shakirov E.V."/>
            <person name="Shibagaki N."/>
            <person name="Shinohara N."/>
            <person name="Shippen D.E."/>
            <person name="Soerensen I."/>
            <person name="Sotooka R."/>
            <person name="Sugimoto N."/>
            <person name="Sugita M."/>
            <person name="Sumikawa N."/>
            <person name="Tanurdzic M."/>
            <person name="Theissen G."/>
            <person name="Ulvskov P."/>
            <person name="Wakazuki S."/>
            <person name="Weng J.K."/>
            <person name="Willats W.W."/>
            <person name="Wipf D."/>
            <person name="Wolf P.G."/>
            <person name="Yang L."/>
            <person name="Zimmer A.D."/>
            <person name="Zhu Q."/>
            <person name="Mitros T."/>
            <person name="Hellsten U."/>
            <person name="Loque D."/>
            <person name="Otillar R."/>
            <person name="Salamov A."/>
            <person name="Schmutz J."/>
            <person name="Shapiro H."/>
            <person name="Lindquist E."/>
            <person name="Lucas S."/>
            <person name="Rokhsar D."/>
            <person name="Grigoriev I.V."/>
        </authorList>
    </citation>
    <scope>NUCLEOTIDE SEQUENCE [LARGE SCALE GENOMIC DNA]</scope>
</reference>
<evidence type="ECO:0000313" key="3">
    <source>
        <dbReference type="Proteomes" id="UP000001514"/>
    </source>
</evidence>
<dbReference type="AlphaFoldDB" id="D8SP08"/>
<dbReference type="HOGENOM" id="CLU_761637_0_0_1"/>
<dbReference type="PANTHER" id="PTHR33971:SF1">
    <property type="entry name" value="OS02G0743600 PROTEIN"/>
    <property type="match status" value="1"/>
</dbReference>
<feature type="region of interest" description="Disordered" evidence="1">
    <location>
        <begin position="1"/>
        <end position="23"/>
    </location>
</feature>
<keyword evidence="3" id="KW-1185">Reference proteome</keyword>
<gene>
    <name evidence="2" type="ORF">SELMODRAFT_446142</name>
</gene>